<reference evidence="1" key="1">
    <citation type="journal article" date="2015" name="Nature">
        <title>Complex archaea that bridge the gap between prokaryotes and eukaryotes.</title>
        <authorList>
            <person name="Spang A."/>
            <person name="Saw J.H."/>
            <person name="Jorgensen S.L."/>
            <person name="Zaremba-Niedzwiedzka K."/>
            <person name="Martijn J."/>
            <person name="Lind A.E."/>
            <person name="van Eijk R."/>
            <person name="Schleper C."/>
            <person name="Guy L."/>
            <person name="Ettema T.J."/>
        </authorList>
    </citation>
    <scope>NUCLEOTIDE SEQUENCE</scope>
</reference>
<name>A0A0F8XKB1_9ZZZZ</name>
<proteinExistence type="predicted"/>
<organism evidence="1">
    <name type="scientific">marine sediment metagenome</name>
    <dbReference type="NCBI Taxonomy" id="412755"/>
    <lineage>
        <taxon>unclassified sequences</taxon>
        <taxon>metagenomes</taxon>
        <taxon>ecological metagenomes</taxon>
    </lineage>
</organism>
<dbReference type="EMBL" id="LAZR01062440">
    <property type="protein sequence ID" value="KKK61505.1"/>
    <property type="molecule type" value="Genomic_DNA"/>
</dbReference>
<comment type="caution">
    <text evidence="1">The sequence shown here is derived from an EMBL/GenBank/DDBJ whole genome shotgun (WGS) entry which is preliminary data.</text>
</comment>
<gene>
    <name evidence="1" type="ORF">LCGC14_3013660</name>
</gene>
<protein>
    <submittedName>
        <fullName evidence="1">Uncharacterized protein</fullName>
    </submittedName>
</protein>
<dbReference type="AlphaFoldDB" id="A0A0F8XKB1"/>
<evidence type="ECO:0000313" key="1">
    <source>
        <dbReference type="EMBL" id="KKK61505.1"/>
    </source>
</evidence>
<feature type="non-terminal residue" evidence="1">
    <location>
        <position position="1"/>
    </location>
</feature>
<accession>A0A0F8XKB1</accession>
<sequence length="362" mass="40385">FVGGREVKTPTIGEIVDAMEVLTDKEIAIMDSLPTLNETVLMPAINEVSEDMLGLILAIDPNYWGLKRKLGKTVRGRTVAGPAIEDLGVFQPFLGSKITLEIVPFWQQLLTQIQHASSLHGMAQPMEAARSLLNDSKGPHSWQKTMDRLGRKREKDNLITIFERTQGLSSDQDSFDIIGSKFLTRAAKAILGWRVTTMAVQAASLPMAFVKIPLKYIKSLTGLKVQRGAAQSKRIDEFSSFLRMRHIGGRTSIVTGDAAAANSVNTLIFRQPGDKSLDGMRLVDRRVIQEIDIKVQRWVANTTKLKGGSNKYWQEVARRSEEVVRKTQPMWDVDERSVLGSSPGALKRAFFIFRSAREAVYN</sequence>
<feature type="non-terminal residue" evidence="1">
    <location>
        <position position="362"/>
    </location>
</feature>